<name>A0AAW1P8A9_9CHLO</name>
<keyword evidence="4" id="KW-1185">Reference proteome</keyword>
<gene>
    <name evidence="3" type="ORF">WJX72_003170</name>
</gene>
<proteinExistence type="predicted"/>
<dbReference type="EMBL" id="JALJOR010000018">
    <property type="protein sequence ID" value="KAK9804248.1"/>
    <property type="molecule type" value="Genomic_DNA"/>
</dbReference>
<feature type="chain" id="PRO_5043923558" evidence="2">
    <location>
        <begin position="22"/>
        <end position="104"/>
    </location>
</feature>
<organism evidence="3 4">
    <name type="scientific">[Myrmecia] bisecta</name>
    <dbReference type="NCBI Taxonomy" id="41462"/>
    <lineage>
        <taxon>Eukaryota</taxon>
        <taxon>Viridiplantae</taxon>
        <taxon>Chlorophyta</taxon>
        <taxon>core chlorophytes</taxon>
        <taxon>Trebouxiophyceae</taxon>
        <taxon>Trebouxiales</taxon>
        <taxon>Trebouxiaceae</taxon>
        <taxon>Myrmecia</taxon>
    </lineage>
</organism>
<evidence type="ECO:0000313" key="4">
    <source>
        <dbReference type="Proteomes" id="UP001489004"/>
    </source>
</evidence>
<dbReference type="Proteomes" id="UP001489004">
    <property type="component" value="Unassembled WGS sequence"/>
</dbReference>
<evidence type="ECO:0000256" key="2">
    <source>
        <dbReference type="SAM" id="SignalP"/>
    </source>
</evidence>
<feature type="compositionally biased region" description="Polar residues" evidence="1">
    <location>
        <begin position="84"/>
        <end position="98"/>
    </location>
</feature>
<feature type="region of interest" description="Disordered" evidence="1">
    <location>
        <begin position="84"/>
        <end position="104"/>
    </location>
</feature>
<reference evidence="3 4" key="1">
    <citation type="journal article" date="2024" name="Nat. Commun.">
        <title>Phylogenomics reveals the evolutionary origins of lichenization in chlorophyte algae.</title>
        <authorList>
            <person name="Puginier C."/>
            <person name="Libourel C."/>
            <person name="Otte J."/>
            <person name="Skaloud P."/>
            <person name="Haon M."/>
            <person name="Grisel S."/>
            <person name="Petersen M."/>
            <person name="Berrin J.G."/>
            <person name="Delaux P.M."/>
            <person name="Dal Grande F."/>
            <person name="Keller J."/>
        </authorList>
    </citation>
    <scope>NUCLEOTIDE SEQUENCE [LARGE SCALE GENOMIC DNA]</scope>
    <source>
        <strain evidence="3 4">SAG 2043</strain>
    </source>
</reference>
<protein>
    <submittedName>
        <fullName evidence="3">Uncharacterized protein</fullName>
    </submittedName>
</protein>
<feature type="signal peptide" evidence="2">
    <location>
        <begin position="1"/>
        <end position="21"/>
    </location>
</feature>
<accession>A0AAW1P8A9</accession>
<keyword evidence="2" id="KW-0732">Signal</keyword>
<sequence length="104" mass="10938">MAIYGILAVACVALLSPSVDGRLLRHSGTSPKCQIPLDLWAQCGGQGGMCIGDSCADKEWPSTCCPGACHRQNAFFWQCLTDSPTQDSGTEQGTTPSITPAVLH</sequence>
<comment type="caution">
    <text evidence="3">The sequence shown here is derived from an EMBL/GenBank/DDBJ whole genome shotgun (WGS) entry which is preliminary data.</text>
</comment>
<evidence type="ECO:0000313" key="3">
    <source>
        <dbReference type="EMBL" id="KAK9804248.1"/>
    </source>
</evidence>
<evidence type="ECO:0000256" key="1">
    <source>
        <dbReference type="SAM" id="MobiDB-lite"/>
    </source>
</evidence>
<dbReference type="AlphaFoldDB" id="A0AAW1P8A9"/>